<proteinExistence type="predicted"/>
<name>A0ABV1VRZ0_9ACTN</name>
<evidence type="ECO:0000256" key="2">
    <source>
        <dbReference type="SAM" id="SignalP"/>
    </source>
</evidence>
<evidence type="ECO:0000313" key="4">
    <source>
        <dbReference type="Proteomes" id="UP001490330"/>
    </source>
</evidence>
<accession>A0ABV1VRZ0</accession>
<dbReference type="PROSITE" id="PS51257">
    <property type="entry name" value="PROKAR_LIPOPROTEIN"/>
    <property type="match status" value="1"/>
</dbReference>
<feature type="region of interest" description="Disordered" evidence="1">
    <location>
        <begin position="31"/>
        <end position="127"/>
    </location>
</feature>
<keyword evidence="4" id="KW-1185">Reference proteome</keyword>
<dbReference type="RefSeq" id="WP_350718458.1">
    <property type="nucleotide sequence ID" value="NZ_JBEPCO010000011.1"/>
</dbReference>
<gene>
    <name evidence="3" type="ORF">ABT322_37195</name>
</gene>
<evidence type="ECO:0000313" key="3">
    <source>
        <dbReference type="EMBL" id="MER6909266.1"/>
    </source>
</evidence>
<dbReference type="Proteomes" id="UP001490330">
    <property type="component" value="Unassembled WGS sequence"/>
</dbReference>
<dbReference type="EMBL" id="JBEPCV010000062">
    <property type="protein sequence ID" value="MER6909266.1"/>
    <property type="molecule type" value="Genomic_DNA"/>
</dbReference>
<organism evidence="3 4">
    <name type="scientific">Streptomyces flaveolus</name>
    <dbReference type="NCBI Taxonomy" id="67297"/>
    <lineage>
        <taxon>Bacteria</taxon>
        <taxon>Bacillati</taxon>
        <taxon>Actinomycetota</taxon>
        <taxon>Actinomycetes</taxon>
        <taxon>Kitasatosporales</taxon>
        <taxon>Streptomycetaceae</taxon>
        <taxon>Streptomyces</taxon>
    </lineage>
</organism>
<feature type="compositionally biased region" description="Polar residues" evidence="1">
    <location>
        <begin position="76"/>
        <end position="89"/>
    </location>
</feature>
<protein>
    <recommendedName>
        <fullName evidence="5">Lipoprotein</fullName>
    </recommendedName>
</protein>
<reference evidence="3 4" key="1">
    <citation type="submission" date="2024-06" db="EMBL/GenBank/DDBJ databases">
        <title>The Natural Products Discovery Center: Release of the First 8490 Sequenced Strains for Exploring Actinobacteria Biosynthetic Diversity.</title>
        <authorList>
            <person name="Kalkreuter E."/>
            <person name="Kautsar S.A."/>
            <person name="Yang D."/>
            <person name="Bader C.D."/>
            <person name="Teijaro C.N."/>
            <person name="Fluegel L."/>
            <person name="Davis C.M."/>
            <person name="Simpson J.R."/>
            <person name="Lauterbach L."/>
            <person name="Steele A.D."/>
            <person name="Gui C."/>
            <person name="Meng S."/>
            <person name="Li G."/>
            <person name="Viehrig K."/>
            <person name="Ye F."/>
            <person name="Su P."/>
            <person name="Kiefer A.F."/>
            <person name="Nichols A."/>
            <person name="Cepeda A.J."/>
            <person name="Yan W."/>
            <person name="Fan B."/>
            <person name="Jiang Y."/>
            <person name="Adhikari A."/>
            <person name="Zheng C.-J."/>
            <person name="Schuster L."/>
            <person name="Cowan T.M."/>
            <person name="Smanski M.J."/>
            <person name="Chevrette M.G."/>
            <person name="De Carvalho L.P.S."/>
            <person name="Shen B."/>
        </authorList>
    </citation>
    <scope>NUCLEOTIDE SEQUENCE [LARGE SCALE GENOMIC DNA]</scope>
    <source>
        <strain evidence="3 4">NPDC000632</strain>
    </source>
</reference>
<keyword evidence="2" id="KW-0732">Signal</keyword>
<evidence type="ECO:0008006" key="5">
    <source>
        <dbReference type="Google" id="ProtNLM"/>
    </source>
</evidence>
<feature type="chain" id="PRO_5047536722" description="Lipoprotein" evidence="2">
    <location>
        <begin position="20"/>
        <end position="238"/>
    </location>
</feature>
<feature type="signal peptide" evidence="2">
    <location>
        <begin position="1"/>
        <end position="19"/>
    </location>
</feature>
<sequence length="238" mass="24557">MTRIIASLSPLAHPRRALAATALAALALAGCGTEGPHDGESRSKPGGSVGAKESATPPGPEQAAFTAMLERVAQPCSATGESGTETGQGPTDERPTGSAGRESLAPGETPADEPIEPGAPTGPEAELNDRDWCASVQHEQRIIQALQAVSEPTPAKVRKTLNDLGYIDERIHGLEQVGRTTHFRLDLREKGGRLCEKGVAAGAETDVSACVAPATGPLPAQWERGRGRSGSYAAQSGL</sequence>
<evidence type="ECO:0000256" key="1">
    <source>
        <dbReference type="SAM" id="MobiDB-lite"/>
    </source>
</evidence>
<comment type="caution">
    <text evidence="3">The sequence shown here is derived from an EMBL/GenBank/DDBJ whole genome shotgun (WGS) entry which is preliminary data.</text>
</comment>